<gene>
    <name evidence="2" type="ORF">UFOPK1835_01759</name>
</gene>
<feature type="compositionally biased region" description="Basic and acidic residues" evidence="1">
    <location>
        <begin position="329"/>
        <end position="343"/>
    </location>
</feature>
<feature type="compositionally biased region" description="Basic and acidic residues" evidence="1">
    <location>
        <begin position="130"/>
        <end position="147"/>
    </location>
</feature>
<dbReference type="EMBL" id="CAEZUP010000099">
    <property type="protein sequence ID" value="CAB4620711.1"/>
    <property type="molecule type" value="Genomic_DNA"/>
</dbReference>
<feature type="region of interest" description="Disordered" evidence="1">
    <location>
        <begin position="260"/>
        <end position="343"/>
    </location>
</feature>
<organism evidence="2">
    <name type="scientific">freshwater metagenome</name>
    <dbReference type="NCBI Taxonomy" id="449393"/>
    <lineage>
        <taxon>unclassified sequences</taxon>
        <taxon>metagenomes</taxon>
        <taxon>ecological metagenomes</taxon>
    </lineage>
</organism>
<accession>A0A6J6I2R6</accession>
<feature type="compositionally biased region" description="Basic and acidic residues" evidence="1">
    <location>
        <begin position="160"/>
        <end position="193"/>
    </location>
</feature>
<protein>
    <submittedName>
        <fullName evidence="2">Unannotated protein</fullName>
    </submittedName>
</protein>
<feature type="region of interest" description="Disordered" evidence="1">
    <location>
        <begin position="120"/>
        <end position="209"/>
    </location>
</feature>
<sequence length="343" mass="37615">MITEPRGRVAHDSPGDRPLVLEDTFEDLGAIGGECDSASSGDSVERGFARVHGNRDFGLLAVAIVENRERRTLIGELLQPGQLPGLIHRHHLHAALDHCIGPCPGIGDGQEGHRIEMGQSRFPVGGIAQEQRRTVERRSGVDERTGSERSSVGEAGEQGRGGDRPDLGGEDIGKGRPGRRHGDDDRPRIGDSHRQHREHRHRGGRRLSLRFEIEGNGIGIEGTSVVEGDPGSQTDRPHLEIGARFDGLAQFGDRKCRLAPDHQTVVDRPPGLQLRSGPRTARRRPRDGRVGNGNRQRSSLTGLRGRCRRDGRLGRLRSQGVRTVGTTGDQRRNDRDSDSEDHQ</sequence>
<evidence type="ECO:0000256" key="1">
    <source>
        <dbReference type="SAM" id="MobiDB-lite"/>
    </source>
</evidence>
<proteinExistence type="predicted"/>
<reference evidence="2" key="1">
    <citation type="submission" date="2020-05" db="EMBL/GenBank/DDBJ databases">
        <authorList>
            <person name="Chiriac C."/>
            <person name="Salcher M."/>
            <person name="Ghai R."/>
            <person name="Kavagutti S V."/>
        </authorList>
    </citation>
    <scope>NUCLEOTIDE SEQUENCE</scope>
</reference>
<feature type="compositionally biased region" description="Low complexity" evidence="1">
    <location>
        <begin position="292"/>
        <end position="304"/>
    </location>
</feature>
<feature type="compositionally biased region" description="Basic residues" evidence="1">
    <location>
        <begin position="194"/>
        <end position="208"/>
    </location>
</feature>
<name>A0A6J6I2R6_9ZZZZ</name>
<evidence type="ECO:0000313" key="2">
    <source>
        <dbReference type="EMBL" id="CAB4620711.1"/>
    </source>
</evidence>
<dbReference type="AlphaFoldDB" id="A0A6J6I2R6"/>